<accession>A0A7I9VQW3</accession>
<proteinExistence type="predicted"/>
<dbReference type="PROSITE" id="PS50887">
    <property type="entry name" value="GGDEF"/>
    <property type="match status" value="1"/>
</dbReference>
<dbReference type="Proteomes" id="UP000503640">
    <property type="component" value="Unassembled WGS sequence"/>
</dbReference>
<organism evidence="4 5">
    <name type="scientific">Anaeromyxobacter diazotrophicus</name>
    <dbReference type="NCBI Taxonomy" id="2590199"/>
    <lineage>
        <taxon>Bacteria</taxon>
        <taxon>Pseudomonadati</taxon>
        <taxon>Myxococcota</taxon>
        <taxon>Myxococcia</taxon>
        <taxon>Myxococcales</taxon>
        <taxon>Cystobacterineae</taxon>
        <taxon>Anaeromyxobacteraceae</taxon>
        <taxon>Anaeromyxobacter</taxon>
    </lineage>
</organism>
<dbReference type="EMBL" id="BJTG01000009">
    <property type="protein sequence ID" value="GEJ58804.1"/>
    <property type="molecule type" value="Genomic_DNA"/>
</dbReference>
<dbReference type="Gene3D" id="3.30.70.270">
    <property type="match status" value="1"/>
</dbReference>
<dbReference type="InterPro" id="IPR043128">
    <property type="entry name" value="Rev_trsase/Diguanyl_cyclase"/>
</dbReference>
<evidence type="ECO:0000259" key="3">
    <source>
        <dbReference type="PROSITE" id="PS51833"/>
    </source>
</evidence>
<dbReference type="InterPro" id="IPR000160">
    <property type="entry name" value="GGDEF_dom"/>
</dbReference>
<comment type="caution">
    <text evidence="4">The sequence shown here is derived from an EMBL/GenBank/DDBJ whole genome shotgun (WGS) entry which is preliminary data.</text>
</comment>
<dbReference type="RefSeq" id="WP_176067714.1">
    <property type="nucleotide sequence ID" value="NZ_BJTG01000009.1"/>
</dbReference>
<gene>
    <name evidence="4" type="ORF">AMYX_35450</name>
</gene>
<evidence type="ECO:0000313" key="5">
    <source>
        <dbReference type="Proteomes" id="UP000503640"/>
    </source>
</evidence>
<reference evidence="5" key="1">
    <citation type="journal article" date="2020" name="Appl. Environ. Microbiol.">
        <title>Diazotrophic Anaeromyxobacter Isolates from Soils.</title>
        <authorList>
            <person name="Masuda Y."/>
            <person name="Yamanaka H."/>
            <person name="Xu Z.X."/>
            <person name="Shiratori Y."/>
            <person name="Aono T."/>
            <person name="Amachi S."/>
            <person name="Senoo K."/>
            <person name="Itoh H."/>
        </authorList>
    </citation>
    <scope>NUCLEOTIDE SEQUENCE [LARGE SCALE GENOMIC DNA]</scope>
    <source>
        <strain evidence="5">R267</strain>
    </source>
</reference>
<feature type="domain" description="GGDEF" evidence="2">
    <location>
        <begin position="346"/>
        <end position="463"/>
    </location>
</feature>
<feature type="region of interest" description="Disordered" evidence="1">
    <location>
        <begin position="448"/>
        <end position="470"/>
    </location>
</feature>
<dbReference type="InterPro" id="IPR029787">
    <property type="entry name" value="Nucleotide_cyclase"/>
</dbReference>
<dbReference type="SUPFAM" id="SSF109604">
    <property type="entry name" value="HD-domain/PDEase-like"/>
    <property type="match status" value="1"/>
</dbReference>
<name>A0A7I9VQW3_9BACT</name>
<dbReference type="PROSITE" id="PS51833">
    <property type="entry name" value="HDOD"/>
    <property type="match status" value="1"/>
</dbReference>
<dbReference type="SUPFAM" id="SSF55073">
    <property type="entry name" value="Nucleotide cyclase"/>
    <property type="match status" value="1"/>
</dbReference>
<sequence>MSTAAAAEPDELERRILSCPRLPSLPAVALEVLRLCHEEEIDLWRITDALSSDPALAARVLRAANAATLAVRGKVGTLTRAVPILGSDAVVAIALSFSLVRGRRRDDRGLDRSALWRRAVFAALASRTLAEGSAGAADPEEAFLAALLQDLGMLALAEVFPAEYGAVCARAAGDHEAQARLERDAFGTDHAAVGALLAGAWRLPDALRRAVAGSHAGPPPGAAPAEEGLLRCVALSGHLADVWVAPGEAALRPALEAARARLGFAEVDLEAVLGRMALLIPETASDFDIDLLEPARVEAVLAEARRLPAALGLAPAAREAAARVERGAALDGALRLAFDFARGHGEWLALVEVSPDAPLPAERATALVGLLRRCVRSTDLVGSIEGDRVLLLLPQTDLAAATLVAGRLLARISAGGPQLSLSAGVAAAAPDGRSTLAELRAAAAAGAATAHGRGGGQVAAADPAGAEAKR</sequence>
<evidence type="ECO:0000313" key="4">
    <source>
        <dbReference type="EMBL" id="GEJ58804.1"/>
    </source>
</evidence>
<evidence type="ECO:0008006" key="6">
    <source>
        <dbReference type="Google" id="ProtNLM"/>
    </source>
</evidence>
<dbReference type="InterPro" id="IPR013976">
    <property type="entry name" value="HDOD"/>
</dbReference>
<dbReference type="InterPro" id="IPR052340">
    <property type="entry name" value="RNase_Y/CdgJ"/>
</dbReference>
<protein>
    <recommendedName>
        <fullName evidence="6">HDOD domain-containing protein</fullName>
    </recommendedName>
</protein>
<evidence type="ECO:0000259" key="2">
    <source>
        <dbReference type="PROSITE" id="PS50887"/>
    </source>
</evidence>
<keyword evidence="5" id="KW-1185">Reference proteome</keyword>
<dbReference type="AlphaFoldDB" id="A0A7I9VQW3"/>
<feature type="domain" description="HDOD" evidence="3">
    <location>
        <begin position="22"/>
        <end position="217"/>
    </location>
</feature>
<evidence type="ECO:0000256" key="1">
    <source>
        <dbReference type="SAM" id="MobiDB-lite"/>
    </source>
</evidence>
<dbReference type="PANTHER" id="PTHR33525">
    <property type="match status" value="1"/>
</dbReference>
<dbReference type="PANTHER" id="PTHR33525:SF3">
    <property type="entry name" value="RIBONUCLEASE Y"/>
    <property type="match status" value="1"/>
</dbReference>
<dbReference type="Pfam" id="PF08668">
    <property type="entry name" value="HDOD"/>
    <property type="match status" value="1"/>
</dbReference>
<dbReference type="SMART" id="SM00267">
    <property type="entry name" value="GGDEF"/>
    <property type="match status" value="1"/>
</dbReference>
<dbReference type="Gene3D" id="1.10.3210.10">
    <property type="entry name" value="Hypothetical protein af1432"/>
    <property type="match status" value="1"/>
</dbReference>